<comment type="subcellular location">
    <subcellularLocation>
        <location evidence="1">Membrane</location>
        <topology evidence="1">Peripheral membrane protein</topology>
    </subcellularLocation>
</comment>
<accession>A0A3Q7H8A4</accession>
<dbReference type="InterPro" id="IPR042197">
    <property type="entry name" value="Apaf_helical"/>
</dbReference>
<proteinExistence type="predicted"/>
<evidence type="ECO:0000256" key="2">
    <source>
        <dbReference type="ARBA" id="ARBA00022614"/>
    </source>
</evidence>
<dbReference type="GO" id="GO:0005524">
    <property type="term" value="F:ATP binding"/>
    <property type="evidence" value="ECO:0007669"/>
    <property type="project" value="UniProtKB-KW"/>
</dbReference>
<protein>
    <recommendedName>
        <fullName evidence="5">NB-ARC domain-containing protein</fullName>
    </recommendedName>
</protein>
<dbReference type="GO" id="GO:0006952">
    <property type="term" value="P:defense response"/>
    <property type="evidence" value="ECO:0007669"/>
    <property type="project" value="InterPro"/>
</dbReference>
<keyword evidence="7" id="KW-1185">Reference proteome</keyword>
<evidence type="ECO:0000313" key="7">
    <source>
        <dbReference type="Proteomes" id="UP000004994"/>
    </source>
</evidence>
<reference evidence="6" key="2">
    <citation type="submission" date="2019-01" db="UniProtKB">
        <authorList>
            <consortium name="EnsemblPlants"/>
        </authorList>
    </citation>
    <scope>IDENTIFICATION</scope>
    <source>
        <strain evidence="6">cv. Heinz 1706</strain>
    </source>
</reference>
<dbReference type="InterPro" id="IPR044974">
    <property type="entry name" value="Disease_R_plants"/>
</dbReference>
<dbReference type="Gene3D" id="1.10.8.430">
    <property type="entry name" value="Helical domain of apoptotic protease-activating factors"/>
    <property type="match status" value="1"/>
</dbReference>
<sequence length="160" mass="18472">MDLLKTIIKSIQGCAEETLDLLEKMEETDKEAWECLKRTFMDRNNGSRVIITTRNQDVTERADNRGFVHKLRFLSQEESCDLFCWKLVDVQAMVQAMESLAKDIGLPLAIVVLSGLLPHRWGLDKWQNVKDCLWKDIEEDSIEISYILSLSYNDFSAALK</sequence>
<dbReference type="GO" id="GO:0005737">
    <property type="term" value="C:cytoplasm"/>
    <property type="evidence" value="ECO:0007669"/>
    <property type="project" value="UniProtKB-SubCell"/>
</dbReference>
<reference evidence="6" key="1">
    <citation type="journal article" date="2012" name="Nature">
        <title>The tomato genome sequence provides insights into fleshy fruit evolution.</title>
        <authorList>
            <consortium name="Tomato Genome Consortium"/>
        </authorList>
    </citation>
    <scope>NUCLEOTIDE SEQUENCE [LARGE SCALE GENOMIC DNA]</scope>
    <source>
        <strain evidence="6">cv. Heinz 1706</strain>
    </source>
</reference>
<dbReference type="AlphaFoldDB" id="A0A3Q7H8A4"/>
<evidence type="ECO:0000259" key="5">
    <source>
        <dbReference type="Pfam" id="PF00931"/>
    </source>
</evidence>
<feature type="domain" description="NB-ARC" evidence="5">
    <location>
        <begin position="29"/>
        <end position="87"/>
    </location>
</feature>
<evidence type="ECO:0000256" key="1">
    <source>
        <dbReference type="ARBA" id="ARBA00004170"/>
    </source>
</evidence>
<dbReference type="InParanoid" id="A0A3Q7H8A4"/>
<dbReference type="STRING" id="4081.A0A3Q7H8A4"/>
<evidence type="ECO:0000313" key="6">
    <source>
        <dbReference type="EnsemblPlants" id="Solyc07g039388.1.1"/>
    </source>
</evidence>
<name>A0A3Q7H8A4_SOLLC</name>
<dbReference type="SUPFAM" id="SSF52540">
    <property type="entry name" value="P-loop containing nucleoside triphosphate hydrolases"/>
    <property type="match status" value="1"/>
</dbReference>
<organism evidence="6">
    <name type="scientific">Solanum lycopersicum</name>
    <name type="common">Tomato</name>
    <name type="synonym">Lycopersicon esculentum</name>
    <dbReference type="NCBI Taxonomy" id="4081"/>
    <lineage>
        <taxon>Eukaryota</taxon>
        <taxon>Viridiplantae</taxon>
        <taxon>Streptophyta</taxon>
        <taxon>Embryophyta</taxon>
        <taxon>Tracheophyta</taxon>
        <taxon>Spermatophyta</taxon>
        <taxon>Magnoliopsida</taxon>
        <taxon>eudicotyledons</taxon>
        <taxon>Gunneridae</taxon>
        <taxon>Pentapetalae</taxon>
        <taxon>asterids</taxon>
        <taxon>lamiids</taxon>
        <taxon>Solanales</taxon>
        <taxon>Solanaceae</taxon>
        <taxon>Solanoideae</taxon>
        <taxon>Solaneae</taxon>
        <taxon>Solanum</taxon>
        <taxon>Solanum subgen. Lycopersicon</taxon>
    </lineage>
</organism>
<evidence type="ECO:0000256" key="4">
    <source>
        <dbReference type="ARBA" id="ARBA00023136"/>
    </source>
</evidence>
<dbReference type="InterPro" id="IPR002182">
    <property type="entry name" value="NB-ARC"/>
</dbReference>
<keyword evidence="4" id="KW-0472">Membrane</keyword>
<keyword evidence="2" id="KW-0433">Leucine-rich repeat</keyword>
<dbReference type="PANTHER" id="PTHR23155:SF1152">
    <property type="entry name" value="AAA+ ATPASE DOMAIN-CONTAINING PROTEIN"/>
    <property type="match status" value="1"/>
</dbReference>
<keyword evidence="3" id="KW-0175">Coiled coil</keyword>
<evidence type="ECO:0000256" key="3">
    <source>
        <dbReference type="ARBA" id="ARBA00023054"/>
    </source>
</evidence>
<dbReference type="InterPro" id="IPR027417">
    <property type="entry name" value="P-loop_NTPase"/>
</dbReference>
<dbReference type="GO" id="GO:0016020">
    <property type="term" value="C:membrane"/>
    <property type="evidence" value="ECO:0007669"/>
    <property type="project" value="UniProtKB-SubCell"/>
</dbReference>
<dbReference type="Proteomes" id="UP000004994">
    <property type="component" value="Chromosome 7"/>
</dbReference>
<dbReference type="Gramene" id="Solyc07g039388.1.1">
    <property type="protein sequence ID" value="Solyc07g039388.1.1"/>
    <property type="gene ID" value="Solyc07g039388.1"/>
</dbReference>
<dbReference type="Pfam" id="PF00931">
    <property type="entry name" value="NB-ARC"/>
    <property type="match status" value="1"/>
</dbReference>
<dbReference type="GO" id="GO:0043531">
    <property type="term" value="F:ADP binding"/>
    <property type="evidence" value="ECO:0007669"/>
    <property type="project" value="InterPro"/>
</dbReference>
<dbReference type="EnsemblPlants" id="Solyc07g039388.1.1">
    <property type="protein sequence ID" value="Solyc07g039388.1.1"/>
    <property type="gene ID" value="Solyc07g039388.1"/>
</dbReference>
<dbReference type="PANTHER" id="PTHR23155">
    <property type="entry name" value="DISEASE RESISTANCE PROTEIN RP"/>
    <property type="match status" value="1"/>
</dbReference>